<gene>
    <name evidence="2" type="ORF">OV287_11840</name>
</gene>
<dbReference type="RefSeq" id="WP_267534133.1">
    <property type="nucleotide sequence ID" value="NZ_JAPNKA010000001.1"/>
</dbReference>
<evidence type="ECO:0000313" key="3">
    <source>
        <dbReference type="Proteomes" id="UP001207654"/>
    </source>
</evidence>
<feature type="domain" description="Fido" evidence="1">
    <location>
        <begin position="1"/>
        <end position="119"/>
    </location>
</feature>
<comment type="caution">
    <text evidence="2">The sequence shown here is derived from an EMBL/GenBank/DDBJ whole genome shotgun (WGS) entry which is preliminary data.</text>
</comment>
<reference evidence="2 3" key="1">
    <citation type="submission" date="2022-11" db="EMBL/GenBank/DDBJ databases">
        <title>Minimal conservation of predation-associated metabolite biosynthetic gene clusters underscores biosynthetic potential of Myxococcota including descriptions for ten novel species: Archangium lansinium sp. nov., Myxococcus landrumus sp. nov., Nannocystis bai.</title>
        <authorList>
            <person name="Ahearne A."/>
            <person name="Stevens C."/>
            <person name="Phillips K."/>
        </authorList>
    </citation>
    <scope>NUCLEOTIDE SEQUENCE [LARGE SCALE GENOMIC DNA]</scope>
    <source>
        <strain evidence="2 3">MIWBW</strain>
    </source>
</reference>
<dbReference type="InterPro" id="IPR003812">
    <property type="entry name" value="Fido"/>
</dbReference>
<dbReference type="EMBL" id="JAPNKA010000001">
    <property type="protein sequence ID" value="MCY1075185.1"/>
    <property type="molecule type" value="Genomic_DNA"/>
</dbReference>
<name>A0ABT4A0L4_9BACT</name>
<dbReference type="Gene3D" id="1.20.120.1870">
    <property type="entry name" value="Fic/DOC protein, Fido domain"/>
    <property type="match status" value="1"/>
</dbReference>
<dbReference type="Pfam" id="PF02661">
    <property type="entry name" value="Fic"/>
    <property type="match status" value="1"/>
</dbReference>
<dbReference type="Proteomes" id="UP001207654">
    <property type="component" value="Unassembled WGS sequence"/>
</dbReference>
<accession>A0ABT4A0L4</accession>
<organism evidence="2 3">
    <name type="scientific">Archangium lansingense</name>
    <dbReference type="NCBI Taxonomy" id="2995310"/>
    <lineage>
        <taxon>Bacteria</taxon>
        <taxon>Pseudomonadati</taxon>
        <taxon>Myxococcota</taxon>
        <taxon>Myxococcia</taxon>
        <taxon>Myxococcales</taxon>
        <taxon>Cystobacterineae</taxon>
        <taxon>Archangiaceae</taxon>
        <taxon>Archangium</taxon>
    </lineage>
</organism>
<protein>
    <submittedName>
        <fullName evidence="2">Fic family protein</fullName>
    </submittedName>
</protein>
<sequence>MALHERGIREHPGLPGVRELGCPEGTLGAAWNGMVFFPGQAEREGDDLLLFAAYILFYFAKKQCFVDGNKRVAWAAMCEVLAHEKLDVDVPPDVAEQFVKDIANNQVTRIEQVRTWIVKHLCGLVRLPPAH</sequence>
<proteinExistence type="predicted"/>
<dbReference type="InterPro" id="IPR053737">
    <property type="entry name" value="Type_II_TA_Toxin"/>
</dbReference>
<evidence type="ECO:0000313" key="2">
    <source>
        <dbReference type="EMBL" id="MCY1075185.1"/>
    </source>
</evidence>
<evidence type="ECO:0000259" key="1">
    <source>
        <dbReference type="PROSITE" id="PS51459"/>
    </source>
</evidence>
<keyword evidence="3" id="KW-1185">Reference proteome</keyword>
<dbReference type="PROSITE" id="PS51459">
    <property type="entry name" value="FIDO"/>
    <property type="match status" value="1"/>
</dbReference>